<comment type="similarity">
    <text evidence="1 6">Belongs to the PLPL family.</text>
</comment>
<dbReference type="EC" id="3.1.1.-" evidence="6"/>
<proteinExistence type="inferred from homology"/>
<evidence type="ECO:0000313" key="9">
    <source>
        <dbReference type="EMBL" id="KIP05800.1"/>
    </source>
</evidence>
<comment type="caution">
    <text evidence="5">Lacks conserved residue(s) required for the propagation of feature annotation.</text>
</comment>
<evidence type="ECO:0000256" key="3">
    <source>
        <dbReference type="ARBA" id="ARBA00022963"/>
    </source>
</evidence>
<organism evidence="9 10">
    <name type="scientific">Phlebiopsis gigantea (strain 11061_1 CR5-6)</name>
    <name type="common">White-rot fungus</name>
    <name type="synonym">Peniophora gigantea</name>
    <dbReference type="NCBI Taxonomy" id="745531"/>
    <lineage>
        <taxon>Eukaryota</taxon>
        <taxon>Fungi</taxon>
        <taxon>Dikarya</taxon>
        <taxon>Basidiomycota</taxon>
        <taxon>Agaricomycotina</taxon>
        <taxon>Agaricomycetes</taxon>
        <taxon>Polyporales</taxon>
        <taxon>Phanerochaetaceae</taxon>
        <taxon>Phlebiopsis</taxon>
    </lineage>
</organism>
<evidence type="ECO:0000256" key="5">
    <source>
        <dbReference type="PROSITE-ProRule" id="PRU01161"/>
    </source>
</evidence>
<dbReference type="HOGENOM" id="CLU_009031_2_1_1"/>
<dbReference type="OrthoDB" id="15478at2759"/>
<dbReference type="InterPro" id="IPR021771">
    <property type="entry name" value="Triacylglycerol_lipase_N"/>
</dbReference>
<protein>
    <recommendedName>
        <fullName evidence="6">Patatin-like phospholipase domain-containing protein</fullName>
        <ecNumber evidence="6">3.1.1.-</ecNumber>
    </recommendedName>
</protein>
<feature type="compositionally biased region" description="Polar residues" evidence="7">
    <location>
        <begin position="764"/>
        <end position="780"/>
    </location>
</feature>
<dbReference type="CDD" id="cd07232">
    <property type="entry name" value="Pat_PLPL"/>
    <property type="match status" value="1"/>
</dbReference>
<dbReference type="Pfam" id="PF11815">
    <property type="entry name" value="DUF3336"/>
    <property type="match status" value="1"/>
</dbReference>
<dbReference type="GO" id="GO:0016020">
    <property type="term" value="C:membrane"/>
    <property type="evidence" value="ECO:0007669"/>
    <property type="project" value="UniProtKB-SubCell"/>
</dbReference>
<feature type="transmembrane region" description="Helical" evidence="6">
    <location>
        <begin position="104"/>
        <end position="131"/>
    </location>
</feature>
<dbReference type="GO" id="GO:0016042">
    <property type="term" value="P:lipid catabolic process"/>
    <property type="evidence" value="ECO:0007669"/>
    <property type="project" value="UniProtKB-UniRule"/>
</dbReference>
<evidence type="ECO:0000313" key="10">
    <source>
        <dbReference type="Proteomes" id="UP000053257"/>
    </source>
</evidence>
<evidence type="ECO:0000256" key="1">
    <source>
        <dbReference type="ARBA" id="ARBA00006104"/>
    </source>
</evidence>
<dbReference type="InterPro" id="IPR050301">
    <property type="entry name" value="NTE"/>
</dbReference>
<feature type="active site" description="Nucleophile" evidence="5">
    <location>
        <position position="319"/>
    </location>
</feature>
<dbReference type="Pfam" id="PF01734">
    <property type="entry name" value="Patatin"/>
    <property type="match status" value="1"/>
</dbReference>
<gene>
    <name evidence="9" type="ORF">PHLGIDRAFT_30750</name>
</gene>
<evidence type="ECO:0000256" key="4">
    <source>
        <dbReference type="ARBA" id="ARBA00023098"/>
    </source>
</evidence>
<evidence type="ECO:0000256" key="6">
    <source>
        <dbReference type="RuleBase" id="RU362055"/>
    </source>
</evidence>
<keyword evidence="10" id="KW-1185">Reference proteome</keyword>
<dbReference type="PANTHER" id="PTHR14226">
    <property type="entry name" value="NEUROPATHY TARGET ESTERASE/SWISS CHEESE D.MELANOGASTER"/>
    <property type="match status" value="1"/>
</dbReference>
<reference evidence="9 10" key="1">
    <citation type="journal article" date="2014" name="PLoS Genet.">
        <title>Analysis of the Phlebiopsis gigantea genome, transcriptome and secretome provides insight into its pioneer colonization strategies of wood.</title>
        <authorList>
            <person name="Hori C."/>
            <person name="Ishida T."/>
            <person name="Igarashi K."/>
            <person name="Samejima M."/>
            <person name="Suzuki H."/>
            <person name="Master E."/>
            <person name="Ferreira P."/>
            <person name="Ruiz-Duenas F.J."/>
            <person name="Held B."/>
            <person name="Canessa P."/>
            <person name="Larrondo L.F."/>
            <person name="Schmoll M."/>
            <person name="Druzhinina I.S."/>
            <person name="Kubicek C.P."/>
            <person name="Gaskell J.A."/>
            <person name="Kersten P."/>
            <person name="St John F."/>
            <person name="Glasner J."/>
            <person name="Sabat G."/>
            <person name="Splinter BonDurant S."/>
            <person name="Syed K."/>
            <person name="Yadav J."/>
            <person name="Mgbeahuruike A.C."/>
            <person name="Kovalchuk A."/>
            <person name="Asiegbu F.O."/>
            <person name="Lackner G."/>
            <person name="Hoffmeister D."/>
            <person name="Rencoret J."/>
            <person name="Gutierrez A."/>
            <person name="Sun H."/>
            <person name="Lindquist E."/>
            <person name="Barry K."/>
            <person name="Riley R."/>
            <person name="Grigoriev I.V."/>
            <person name="Henrissat B."/>
            <person name="Kues U."/>
            <person name="Berka R.M."/>
            <person name="Martinez A.T."/>
            <person name="Covert S.F."/>
            <person name="Blanchette R.A."/>
            <person name="Cullen D."/>
        </authorList>
    </citation>
    <scope>NUCLEOTIDE SEQUENCE [LARGE SCALE GENOMIC DNA]</scope>
    <source>
        <strain evidence="9 10">11061_1 CR5-6</strain>
    </source>
</reference>
<comment type="function">
    <text evidence="6">Lipid hydrolase.</text>
</comment>
<dbReference type="STRING" id="745531.A0A0C3S919"/>
<dbReference type="InterPro" id="IPR016035">
    <property type="entry name" value="Acyl_Trfase/lysoPLipase"/>
</dbReference>
<feature type="region of interest" description="Disordered" evidence="7">
    <location>
        <begin position="804"/>
        <end position="864"/>
    </location>
</feature>
<feature type="domain" description="PNPLA" evidence="8">
    <location>
        <begin position="286"/>
        <end position="477"/>
    </location>
</feature>
<evidence type="ECO:0000256" key="2">
    <source>
        <dbReference type="ARBA" id="ARBA00022801"/>
    </source>
</evidence>
<name>A0A0C3S919_PHLG1</name>
<keyword evidence="4 5" id="KW-0443">Lipid metabolism</keyword>
<feature type="compositionally biased region" description="Acidic residues" evidence="7">
    <location>
        <begin position="850"/>
        <end position="864"/>
    </location>
</feature>
<feature type="compositionally biased region" description="Acidic residues" evidence="7">
    <location>
        <begin position="732"/>
        <end position="742"/>
    </location>
</feature>
<feature type="compositionally biased region" description="Basic and acidic residues" evidence="7">
    <location>
        <begin position="632"/>
        <end position="649"/>
    </location>
</feature>
<dbReference type="InterPro" id="IPR002641">
    <property type="entry name" value="PNPLA_dom"/>
</dbReference>
<keyword evidence="2 5" id="KW-0378">Hydrolase</keyword>
<sequence>MNLEHTDDTTPVGRTLPDDLFRDYVDEAHMRAFAQALTLDENAGTSEEASSPQALASPTLGAYPGGHRVRKVSALSDFAPVNQRIKRSRKKLWRNANSSKRQEWLFVLMRWPLLTLIFLFIAAEFGMYVIIRQLVNTKEWLIAWRGRKGVLRRRLRSARTYEEWKDAALALDEYLHFDEWKTVDEDPYYDWKLVRKVLRTLSNLRTRNDARGVLGVLETCVRTNFAGVDSPRLYSETFHRTKDLIETYVTEQERALQFIRDTPDLSIEEKRRFFKNANTNLGTTALCLSGGATFGYYHFGVVKAFLDANLLPRVISGTSAGGLVAALVCTRTDAELRELLIPELANRITACEEPFKVWFKRFWHTGARFDSVAWAKKSTFFTRGSMTFREAYIRTGRILNVSVIPAERHSPTKLLNYLTAPDTVIWSALLASAAVPGILNPVVLMQKLKDGSLVPWNWGSKFKDGSLRVDIPVQSLNLYFNVMHPVVSQVNPHVHLFFFAPRGSAGKPVATRKGKGWRGNFLLAAAEQWLKLELTKNFKVIRDLDLLPPILGQDWSSVFLQRFDGTVTIWPRTRFKDWIRILSDPDPPELERMMRVGQLVTWPKLHIIENRYRLEKQILLGRQGVRRAMRTRAHERNEQEVTSEPRERLPLPVTGTNLIVPGLSISQSQDSAMILDSDTEVDLVNRHSRSHSRRHSRRSSHNPGSSSRASGLASPDLRRSLASRRSWITTQEDGDSDDDIPDVDYGTAPPDPPPVREGSHEISPAQSPLSQHSRPSSPSTLLKRLRTASFSPFATMRRGSRIFGGNAENGVAHEANSNVVAASSESSSEDDDLSILSRRTWRRSNGQESFSEDDEYDGNDTQDA</sequence>
<feature type="compositionally biased region" description="Low complexity" evidence="7">
    <location>
        <begin position="814"/>
        <end position="826"/>
    </location>
</feature>
<dbReference type="PANTHER" id="PTHR14226:SF66">
    <property type="entry name" value="TRIACYLGLYCEROL LIPASE PTL2"/>
    <property type="match status" value="1"/>
</dbReference>
<evidence type="ECO:0000256" key="7">
    <source>
        <dbReference type="SAM" id="MobiDB-lite"/>
    </source>
</evidence>
<dbReference type="GO" id="GO:0006641">
    <property type="term" value="P:triglyceride metabolic process"/>
    <property type="evidence" value="ECO:0007669"/>
    <property type="project" value="UniProtKB-ARBA"/>
</dbReference>
<feature type="region of interest" description="Disordered" evidence="7">
    <location>
        <begin position="630"/>
        <end position="653"/>
    </location>
</feature>
<dbReference type="Proteomes" id="UP000053257">
    <property type="component" value="Unassembled WGS sequence"/>
</dbReference>
<feature type="compositionally biased region" description="Basic residues" evidence="7">
    <location>
        <begin position="686"/>
        <end position="700"/>
    </location>
</feature>
<dbReference type="EMBL" id="KN840533">
    <property type="protein sequence ID" value="KIP05800.1"/>
    <property type="molecule type" value="Genomic_DNA"/>
</dbReference>
<keyword evidence="6" id="KW-0812">Transmembrane</keyword>
<evidence type="ECO:0000259" key="8">
    <source>
        <dbReference type="PROSITE" id="PS51635"/>
    </source>
</evidence>
<keyword evidence="3 5" id="KW-0442">Lipid degradation</keyword>
<dbReference type="Gene3D" id="3.40.1090.10">
    <property type="entry name" value="Cytosolic phospholipase A2 catalytic domain"/>
    <property type="match status" value="2"/>
</dbReference>
<dbReference type="AlphaFoldDB" id="A0A0C3S919"/>
<feature type="short sequence motif" description="GXSXG" evidence="5">
    <location>
        <begin position="317"/>
        <end position="321"/>
    </location>
</feature>
<accession>A0A0C3S919</accession>
<dbReference type="SUPFAM" id="SSF52151">
    <property type="entry name" value="FabD/lysophospholipase-like"/>
    <property type="match status" value="1"/>
</dbReference>
<feature type="region of interest" description="Disordered" evidence="7">
    <location>
        <begin position="684"/>
        <end position="780"/>
    </location>
</feature>
<keyword evidence="6" id="KW-0472">Membrane</keyword>
<feature type="active site" description="Proton acceptor" evidence="5">
    <location>
        <position position="464"/>
    </location>
</feature>
<dbReference type="GO" id="GO:0004806">
    <property type="term" value="F:triacylglycerol lipase activity"/>
    <property type="evidence" value="ECO:0007669"/>
    <property type="project" value="InterPro"/>
</dbReference>
<comment type="subcellular location">
    <subcellularLocation>
        <location evidence="6">Membrane</location>
        <topology evidence="6">Single-pass membrane protein</topology>
    </subcellularLocation>
</comment>
<dbReference type="PROSITE" id="PS51635">
    <property type="entry name" value="PNPLA"/>
    <property type="match status" value="1"/>
</dbReference>
<keyword evidence="6" id="KW-1133">Transmembrane helix</keyword>
<feature type="compositionally biased region" description="Low complexity" evidence="7">
    <location>
        <begin position="701"/>
        <end position="710"/>
    </location>
</feature>